<reference evidence="5" key="1">
    <citation type="submission" date="2016-03" db="EMBL/GenBank/DDBJ databases">
        <title>Mechanisms controlling the formation of the plant cell surface in tip-growing cells are functionally conserved among land plants.</title>
        <authorList>
            <person name="Honkanen S."/>
            <person name="Jones V.A."/>
            <person name="Morieri G."/>
            <person name="Champion C."/>
            <person name="Hetherington A.J."/>
            <person name="Kelly S."/>
            <person name="Saint-Marcoux D."/>
            <person name="Proust H."/>
            <person name="Prescott H."/>
            <person name="Dolan L."/>
        </authorList>
    </citation>
    <scope>NUCLEOTIDE SEQUENCE [LARGE SCALE GENOMIC DNA]</scope>
    <source>
        <tissue evidence="5">Whole gametophyte</tissue>
    </source>
</reference>
<feature type="compositionally biased region" description="Gly residues" evidence="3">
    <location>
        <begin position="1"/>
        <end position="18"/>
    </location>
</feature>
<feature type="region of interest" description="Disordered" evidence="3">
    <location>
        <begin position="1"/>
        <end position="63"/>
    </location>
</feature>
<dbReference type="EMBL" id="LVLJ01000705">
    <property type="protein sequence ID" value="OAE32906.1"/>
    <property type="molecule type" value="Genomic_DNA"/>
</dbReference>
<feature type="compositionally biased region" description="Basic residues" evidence="3">
    <location>
        <begin position="346"/>
        <end position="357"/>
    </location>
</feature>
<evidence type="ECO:0000259" key="4">
    <source>
        <dbReference type="PROSITE" id="PS51916"/>
    </source>
</evidence>
<sequence length="1281" mass="142681">MKDGQGAGRGRPVGGAGDTGSSRSRSRCEAIGEEEGGGEGNEGREERCWHRSSKQQQQRPAGRPGSAAAVVLLQQRLVLLEGRAAIIGVEVEVEEEELRLDERGPGSREAQQKQAAATTCAILLSISSMAIIGSASKSGRAGTYSGSSTDDDDLTVRQKSKPPKNALFLESDVSDDAEFADKGSELCQLGDEICAVPIELFHLPDLNNILSLDTWNFCLSEDEREFLVSFLPAFEEDDFRATMRDLLSGQNFHFGSPLADLFNRLKGGLCAPKVARYHESLKYVQRKKHYHLLRNYHNEMVNSFLEMQKSWEDCPETADIDERLEIWSSWKGEKLTPTIAQLTPGPRKRSGGAKKPKVMPVTVPVPTPMSMPMPIFRKKVEIPEERRIVVSPVPIPVAAANSRGGSKGVLKMKVIAPKAEQGGGSKSGPERELERVHVPAPKGVLKVASKGVQAYAKPDPSLREKAVILEPKRESIVREVKPTKVFKTAKPVKEVEVLDQSRIMMNPMSDEKKRSLGGDRKRKKRVDDQEIFADKQSEPQTLYVAETPPHEAHPRKRTPPQESRKKVKSFPKTFYRAFEEAQDNEEEKFVEEERKLSLVKKKASRKKPVEEHKKFVDEDDDFEHVEDRRLMIETRQDESHNGREHMDLRDDDVLKIPKRKSKKKAKETKREASPRETTPEDLAGERGASVKCSKKLSTLSVPSIASTFSFSVTHLLSAVRMALTLPCGDINTEFHNQNGAPDGAFGYEKVFLGHYHDLSLEHSDHSPGVFGDGVSHLVDDFDIEGRRRSPELSGVFDDDLPNLVGVSELDGETRTQGISLAEIVLRVQNNPGDFRILETEEPLSNLVRGALKVFSSKAARPGSKGWKPLANFDKVSRTWSWVGPVLLASSFDPPHEVLVTSEAWGVSQKTLTKMEEAFAAWLKHGQETLQQIVQLPLPPTPPALISLDEKERFRDLRAQKSLMTITASSDDMRAYFRREEILRYTLPDRAFAYTTADGRKSVVSPLRRGGGKPTSKARDHFMLKPDRPPHVTILCLVRDAAARLPGSVGTRADVCTLIRDSQYIVEDVSDLQVNQVVSGALDRLHYERDPCVKFDGERKLWMYLHTERQEDDFEDDGTSSTKRWKKPRKENPEFGELALLGYDNESPFGADQEGFESGIGLEMNSSDEMGEPSAIYSGGRTELMYCKSSSLSSPCVLVSVLGNSIREESSVPFLELPCSLHPTCEDPRNIHSVAWERVGSTAAWVSDHLHLHEPLGEEECDTEAAAAAQRDADAMIHSDTD</sequence>
<organism evidence="5 6">
    <name type="scientific">Marchantia polymorpha subsp. ruderalis</name>
    <dbReference type="NCBI Taxonomy" id="1480154"/>
    <lineage>
        <taxon>Eukaryota</taxon>
        <taxon>Viridiplantae</taxon>
        <taxon>Streptophyta</taxon>
        <taxon>Embryophyta</taxon>
        <taxon>Marchantiophyta</taxon>
        <taxon>Marchantiopsida</taxon>
        <taxon>Marchantiidae</taxon>
        <taxon>Marchantiales</taxon>
        <taxon>Marchantiaceae</taxon>
        <taxon>Marchantia</taxon>
    </lineage>
</organism>
<evidence type="ECO:0000313" key="6">
    <source>
        <dbReference type="Proteomes" id="UP000077202"/>
    </source>
</evidence>
<accession>A0A176WKY1</accession>
<dbReference type="InterPro" id="IPR044867">
    <property type="entry name" value="DEUBAD_dom"/>
</dbReference>
<keyword evidence="2" id="KW-0539">Nucleus</keyword>
<dbReference type="GO" id="GO:0031011">
    <property type="term" value="C:Ino80 complex"/>
    <property type="evidence" value="ECO:0007669"/>
    <property type="project" value="InterPro"/>
</dbReference>
<evidence type="ECO:0000313" key="5">
    <source>
        <dbReference type="EMBL" id="OAE32906.1"/>
    </source>
</evidence>
<evidence type="ECO:0000256" key="3">
    <source>
        <dbReference type="SAM" id="MobiDB-lite"/>
    </source>
</evidence>
<dbReference type="PROSITE" id="PS51916">
    <property type="entry name" value="DEUBAD"/>
    <property type="match status" value="1"/>
</dbReference>
<dbReference type="Proteomes" id="UP000077202">
    <property type="component" value="Unassembled WGS sequence"/>
</dbReference>
<dbReference type="InterPro" id="IPR057748">
    <property type="entry name" value="NFRKB_WH_2"/>
</dbReference>
<name>A0A176WKY1_MARPO</name>
<evidence type="ECO:0000256" key="2">
    <source>
        <dbReference type="ARBA" id="ARBA00023242"/>
    </source>
</evidence>
<comment type="subcellular location">
    <subcellularLocation>
        <location evidence="1">Nucleus</location>
    </subcellularLocation>
</comment>
<dbReference type="PANTHER" id="PTHR13052">
    <property type="entry name" value="NFRKB-RELATED"/>
    <property type="match status" value="1"/>
</dbReference>
<dbReference type="InterPro" id="IPR024867">
    <property type="entry name" value="NFRKB"/>
</dbReference>
<dbReference type="CDD" id="cd21865">
    <property type="entry name" value="DEUBAD_NFRKB"/>
    <property type="match status" value="1"/>
</dbReference>
<comment type="caution">
    <text evidence="5">The sequence shown here is derived from an EMBL/GenBank/DDBJ whole genome shotgun (WGS) entry which is preliminary data.</text>
</comment>
<protein>
    <recommendedName>
        <fullName evidence="4">DEUBAD domain-containing protein</fullName>
    </recommendedName>
</protein>
<feature type="region of interest" description="Disordered" evidence="3">
    <location>
        <begin position="504"/>
        <end position="569"/>
    </location>
</feature>
<feature type="compositionally biased region" description="Basic and acidic residues" evidence="3">
    <location>
        <begin position="668"/>
        <end position="678"/>
    </location>
</feature>
<feature type="compositionally biased region" description="Basic and acidic residues" evidence="3">
    <location>
        <begin position="633"/>
        <end position="655"/>
    </location>
</feature>
<gene>
    <name evidence="5" type="ORF">AXG93_399s1150</name>
</gene>
<keyword evidence="6" id="KW-1185">Reference proteome</keyword>
<feature type="compositionally biased region" description="Basic residues" evidence="3">
    <location>
        <begin position="656"/>
        <end position="667"/>
    </location>
</feature>
<feature type="region of interest" description="Disordered" evidence="3">
    <location>
        <begin position="137"/>
        <end position="159"/>
    </location>
</feature>
<feature type="region of interest" description="Disordered" evidence="3">
    <location>
        <begin position="340"/>
        <end position="364"/>
    </location>
</feature>
<proteinExistence type="predicted"/>
<feature type="region of interest" description="Disordered" evidence="3">
    <location>
        <begin position="633"/>
        <end position="689"/>
    </location>
</feature>
<dbReference type="Pfam" id="PF25793">
    <property type="entry name" value="WHD_2nd_NFRKB"/>
    <property type="match status" value="1"/>
</dbReference>
<feature type="domain" description="DEUBAD" evidence="4">
    <location>
        <begin position="197"/>
        <end position="310"/>
    </location>
</feature>
<dbReference type="PANTHER" id="PTHR13052:SF3">
    <property type="entry name" value="NUCLEAR FACTOR RELATED TO KAPPA-B-BINDING PROTEIN"/>
    <property type="match status" value="1"/>
</dbReference>
<evidence type="ECO:0000256" key="1">
    <source>
        <dbReference type="ARBA" id="ARBA00004123"/>
    </source>
</evidence>
<feature type="compositionally biased region" description="Basic and acidic residues" evidence="3">
    <location>
        <begin position="509"/>
        <end position="537"/>
    </location>
</feature>